<comment type="caution">
    <text evidence="3">The sequence shown here is derived from an EMBL/GenBank/DDBJ whole genome shotgun (WGS) entry which is preliminary data.</text>
</comment>
<feature type="compositionally biased region" description="Polar residues" evidence="1">
    <location>
        <begin position="1"/>
        <end position="15"/>
    </location>
</feature>
<feature type="domain" description="Cryptic loci regulator 2 N-terminal" evidence="2">
    <location>
        <begin position="123"/>
        <end position="191"/>
    </location>
</feature>
<dbReference type="GO" id="GO:0030466">
    <property type="term" value="P:silent mating-type cassette heterochromatin formation"/>
    <property type="evidence" value="ECO:0007669"/>
    <property type="project" value="TreeGrafter"/>
</dbReference>
<name>A0A4S4K9Y1_9AGAM</name>
<dbReference type="PANTHER" id="PTHR38046:SF1">
    <property type="entry name" value="CRYPTIC LOCI REGULATOR 2"/>
    <property type="match status" value="1"/>
</dbReference>
<organism evidence="3 4">
    <name type="scientific">Phellinidium pouzarii</name>
    <dbReference type="NCBI Taxonomy" id="167371"/>
    <lineage>
        <taxon>Eukaryota</taxon>
        <taxon>Fungi</taxon>
        <taxon>Dikarya</taxon>
        <taxon>Basidiomycota</taxon>
        <taxon>Agaricomycotina</taxon>
        <taxon>Agaricomycetes</taxon>
        <taxon>Hymenochaetales</taxon>
        <taxon>Hymenochaetaceae</taxon>
        <taxon>Phellinidium</taxon>
    </lineage>
</organism>
<dbReference type="OrthoDB" id="2421327at2759"/>
<evidence type="ECO:0000313" key="4">
    <source>
        <dbReference type="Proteomes" id="UP000308199"/>
    </source>
</evidence>
<dbReference type="EMBL" id="SGPK01001056">
    <property type="protein sequence ID" value="THG94758.1"/>
    <property type="molecule type" value="Genomic_DNA"/>
</dbReference>
<dbReference type="GO" id="GO:0033553">
    <property type="term" value="C:rDNA heterochromatin"/>
    <property type="evidence" value="ECO:0007669"/>
    <property type="project" value="TreeGrafter"/>
</dbReference>
<feature type="region of interest" description="Disordered" evidence="1">
    <location>
        <begin position="1"/>
        <end position="32"/>
    </location>
</feature>
<dbReference type="Pfam" id="PF16761">
    <property type="entry name" value="Clr2_transil"/>
    <property type="match status" value="1"/>
</dbReference>
<dbReference type="Proteomes" id="UP000308199">
    <property type="component" value="Unassembled WGS sequence"/>
</dbReference>
<dbReference type="InterPro" id="IPR038986">
    <property type="entry name" value="Clr2"/>
</dbReference>
<evidence type="ECO:0000259" key="2">
    <source>
        <dbReference type="Pfam" id="PF16761"/>
    </source>
</evidence>
<dbReference type="AlphaFoldDB" id="A0A4S4K9Y1"/>
<dbReference type="GO" id="GO:0031934">
    <property type="term" value="C:mating-type region heterochromatin"/>
    <property type="evidence" value="ECO:0007669"/>
    <property type="project" value="TreeGrafter"/>
</dbReference>
<feature type="region of interest" description="Disordered" evidence="1">
    <location>
        <begin position="213"/>
        <end position="267"/>
    </location>
</feature>
<reference evidence="3 4" key="1">
    <citation type="submission" date="2019-02" db="EMBL/GenBank/DDBJ databases">
        <title>Genome sequencing of the rare red list fungi Phellinidium pouzarii.</title>
        <authorList>
            <person name="Buettner E."/>
            <person name="Kellner H."/>
        </authorList>
    </citation>
    <scope>NUCLEOTIDE SEQUENCE [LARGE SCALE GENOMIC DNA]</scope>
    <source>
        <strain evidence="3 4">DSM 108285</strain>
    </source>
</reference>
<dbReference type="PANTHER" id="PTHR38046">
    <property type="entry name" value="CRYPTIC LOCI REGULATOR 2"/>
    <property type="match status" value="1"/>
</dbReference>
<protein>
    <recommendedName>
        <fullName evidence="2">Cryptic loci regulator 2 N-terminal domain-containing protein</fullName>
    </recommendedName>
</protein>
<evidence type="ECO:0000313" key="3">
    <source>
        <dbReference type="EMBL" id="THG94758.1"/>
    </source>
</evidence>
<keyword evidence="4" id="KW-1185">Reference proteome</keyword>
<dbReference type="InterPro" id="IPR031915">
    <property type="entry name" value="Clr2_N"/>
</dbReference>
<feature type="compositionally biased region" description="Basic residues" evidence="1">
    <location>
        <begin position="227"/>
        <end position="237"/>
    </location>
</feature>
<dbReference type="GO" id="GO:0070824">
    <property type="term" value="C:SHREC complex"/>
    <property type="evidence" value="ECO:0007669"/>
    <property type="project" value="InterPro"/>
</dbReference>
<accession>A0A4S4K9Y1</accession>
<proteinExistence type="predicted"/>
<sequence length="267" mass="29846">MHNPASGSGSGSDSEPNVEPATGADLNVPSDNDAAAEYVVHHGQPRYVEFRGPEGSQLLILKSDSDASPLRPDQEEIVDDKGHVEFMREAPLKTKQDWFSKVATCLVHDGDWHEKSGKHFTFNLVQFPDGYKLYKHYKGKKHNPRSDAYLFGSPTVLKFRSPNEFVPHAAWLIFGCPRDDNNNPRCGCRYCSKVPQKVISKRLSERTAHLKHYTGKRSARVATPTDRRKRTRSRSPVRAKDYTRINAAAGGSVPRWQEGPPAPGGRT</sequence>
<gene>
    <name evidence="3" type="ORF">EW145_g8081</name>
</gene>
<evidence type="ECO:0000256" key="1">
    <source>
        <dbReference type="SAM" id="MobiDB-lite"/>
    </source>
</evidence>